<sequence>MHVYIRPAQRFLSCQVCACLVFSQREIKMTTTGMTFMDLDWLNRSADGAICVRCGFVHTFMGDAHQWVAPEDVKEGDLPEDPLAGTSMPVNPDDLRGGLLG</sequence>
<organism evidence="2 3">
    <name type="scientific">Nocardioides aromaticivorans</name>
    <dbReference type="NCBI Taxonomy" id="200618"/>
    <lineage>
        <taxon>Bacteria</taxon>
        <taxon>Bacillati</taxon>
        <taxon>Actinomycetota</taxon>
        <taxon>Actinomycetes</taxon>
        <taxon>Propionibacteriales</taxon>
        <taxon>Nocardioidaceae</taxon>
        <taxon>Nocardioides</taxon>
    </lineage>
</organism>
<protein>
    <submittedName>
        <fullName evidence="2">Uncharacterized protein</fullName>
    </submittedName>
</protein>
<gene>
    <name evidence="2" type="ORF">CFH99_01425</name>
</gene>
<evidence type="ECO:0000313" key="3">
    <source>
        <dbReference type="Proteomes" id="UP000662818"/>
    </source>
</evidence>
<feature type="region of interest" description="Disordered" evidence="1">
    <location>
        <begin position="74"/>
        <end position="101"/>
    </location>
</feature>
<evidence type="ECO:0000256" key="1">
    <source>
        <dbReference type="SAM" id="MobiDB-lite"/>
    </source>
</evidence>
<name>A0ABX7PEM8_9ACTN</name>
<proteinExistence type="predicted"/>
<dbReference type="EMBL" id="CP022295">
    <property type="protein sequence ID" value="QSR24283.1"/>
    <property type="molecule type" value="Genomic_DNA"/>
</dbReference>
<reference evidence="2 3" key="1">
    <citation type="submission" date="2017-06" db="EMBL/GenBank/DDBJ databases">
        <title>Complete Genome Sequence of the Soil Carbazole-Degrading Bacterium Nocardioides aromaticivorans IC177.</title>
        <authorList>
            <person name="Vejarano F."/>
            <person name="Suzuki-Minakuchi C."/>
            <person name="Ohtsubo Y."/>
            <person name="Tsuda M."/>
            <person name="Okada K."/>
            <person name="Nojiri H."/>
        </authorList>
    </citation>
    <scope>NUCLEOTIDE SEQUENCE [LARGE SCALE GENOMIC DNA]</scope>
    <source>
        <strain evidence="2 3">IC177</strain>
    </source>
</reference>
<evidence type="ECO:0000313" key="2">
    <source>
        <dbReference type="EMBL" id="QSR24283.1"/>
    </source>
</evidence>
<dbReference type="Proteomes" id="UP000662818">
    <property type="component" value="Chromosome"/>
</dbReference>
<keyword evidence="3" id="KW-1185">Reference proteome</keyword>
<dbReference type="RefSeq" id="WP_207008149.1">
    <property type="nucleotide sequence ID" value="NZ_CP022295.1"/>
</dbReference>
<accession>A0ABX7PEM8</accession>